<dbReference type="GO" id="GO:0005525">
    <property type="term" value="F:GTP binding"/>
    <property type="evidence" value="ECO:0007669"/>
    <property type="project" value="UniProtKB-UniRule"/>
</dbReference>
<evidence type="ECO:0000256" key="5">
    <source>
        <dbReference type="ARBA" id="ARBA00023134"/>
    </source>
</evidence>
<dbReference type="AlphaFoldDB" id="A0AAW4L4U8"/>
<dbReference type="InterPro" id="IPR009000">
    <property type="entry name" value="Transl_B-barrel_sf"/>
</dbReference>
<dbReference type="InterPro" id="IPR004161">
    <property type="entry name" value="EFTu-like_2"/>
</dbReference>
<proteinExistence type="inferred from homology"/>
<evidence type="ECO:0000259" key="9">
    <source>
        <dbReference type="PROSITE" id="PS51722"/>
    </source>
</evidence>
<dbReference type="InterPro" id="IPR031157">
    <property type="entry name" value="G_TR_CS"/>
</dbReference>
<dbReference type="SMART" id="SM00889">
    <property type="entry name" value="EFG_IV"/>
    <property type="match status" value="1"/>
</dbReference>
<dbReference type="GO" id="GO:0003924">
    <property type="term" value="F:GTPase activity"/>
    <property type="evidence" value="ECO:0007669"/>
    <property type="project" value="InterPro"/>
</dbReference>
<dbReference type="HAMAP" id="MF_00054_B">
    <property type="entry name" value="EF_G_EF_2_B"/>
    <property type="match status" value="1"/>
</dbReference>
<dbReference type="Pfam" id="PF03144">
    <property type="entry name" value="GTP_EFTU_D2"/>
    <property type="match status" value="1"/>
</dbReference>
<dbReference type="Gene3D" id="2.40.30.10">
    <property type="entry name" value="Translation factors"/>
    <property type="match status" value="1"/>
</dbReference>
<dbReference type="InterPro" id="IPR027417">
    <property type="entry name" value="P-loop_NTPase"/>
</dbReference>
<dbReference type="InterPro" id="IPR004540">
    <property type="entry name" value="Transl_elong_EFG/EF2"/>
</dbReference>
<reference evidence="10 11" key="1">
    <citation type="submission" date="2021-05" db="EMBL/GenBank/DDBJ databases">
        <title>The draft genome of Geobacter pelophilus DSM 12255.</title>
        <authorList>
            <person name="Xu Z."/>
            <person name="Masuda Y."/>
            <person name="Itoh H."/>
            <person name="Senoo K."/>
        </authorList>
    </citation>
    <scope>NUCLEOTIDE SEQUENCE [LARGE SCALE GENOMIC DNA]</scope>
    <source>
        <strain evidence="10 11">DSM 12255</strain>
    </source>
</reference>
<dbReference type="SUPFAM" id="SSF50447">
    <property type="entry name" value="Translation proteins"/>
    <property type="match status" value="1"/>
</dbReference>
<evidence type="ECO:0000256" key="7">
    <source>
        <dbReference type="HAMAP-Rule" id="MF_00054"/>
    </source>
</evidence>
<evidence type="ECO:0000256" key="2">
    <source>
        <dbReference type="ARBA" id="ARBA00022741"/>
    </source>
</evidence>
<dbReference type="InterPro" id="IPR005225">
    <property type="entry name" value="Small_GTP-bd"/>
</dbReference>
<dbReference type="NCBIfam" id="TIGR00484">
    <property type="entry name" value="EF-G"/>
    <property type="match status" value="1"/>
</dbReference>
<dbReference type="RefSeq" id="WP_214173018.1">
    <property type="nucleotide sequence ID" value="NZ_JAHCVJ010000010.1"/>
</dbReference>
<feature type="binding site" evidence="7">
    <location>
        <begin position="80"/>
        <end position="84"/>
    </location>
    <ligand>
        <name>GTP</name>
        <dbReference type="ChEBI" id="CHEBI:37565"/>
    </ligand>
</feature>
<feature type="binding site" evidence="7">
    <location>
        <begin position="134"/>
        <end position="137"/>
    </location>
    <ligand>
        <name>GTP</name>
        <dbReference type="ChEBI" id="CHEBI:37565"/>
    </ligand>
</feature>
<sequence>MLDPSLSNIRNIGIISHIDAGKTTVSERILYYTGETHRMGEVHDGQATMDWMPQEQERGITITATATCCNWHDIRINLIDTPGHIDFTMEVERSMRVLDGAVAIFSGVEGVQPQSESVWRQADRYHVPRICFFNKLDRVGADHEMVLEQMVRRLGARPVLLQLPVGNETSFRGVIDLIAREMLVFADDDLGVTVRNSEIPEEFRDQVAAARERLVEAAADFDDTILADFLAGVDVSAERLRSAIRAGTLHCAVCPVLLGSALRNKGVQPLLDAVAHYLPSPLDVPSVTGRKADSDEAVEIPCDVNAPLCAFAFKVVADEGRKLTYLRIYSGSLKPGAALARAVNRRFEKVARIFRMHAHRREAVDLAVAGDIVAVTGFKEVLTGDTLCDPGHILELAGMNIPEPVVSLAVEPKGVDDREKLLPALEKLQWEDPTFRVHEDSETGQTILTGMGELHLEIVIDRLAREYGVAVKTGRPQVVYRESVKRELEHREIFRVEQDGKVIGGEVLFAIKPLERGAGVQISLEKLGEGSLPQALQTVLAEALHNGCAAGGLAGYPLTDVRFEILEAPFEPGVTSEAGVRATAQRGLFRALREAGVILLEPVMSLEITTPAESTGRVIGSLQQKRGRVEGIDVLGEMEVIHALAPLAELFGFMTELRSATKGRGSFSMEFKAFVEAPDEVRQKFGL</sequence>
<dbReference type="PROSITE" id="PS51722">
    <property type="entry name" value="G_TR_2"/>
    <property type="match status" value="1"/>
</dbReference>
<keyword evidence="5 7" id="KW-0342">GTP-binding</keyword>
<accession>A0AAW4L4U8</accession>
<name>A0AAW4L4U8_9BACT</name>
<evidence type="ECO:0000256" key="8">
    <source>
        <dbReference type="NCBIfam" id="TIGR00484"/>
    </source>
</evidence>
<feature type="binding site" evidence="7">
    <location>
        <begin position="16"/>
        <end position="23"/>
    </location>
    <ligand>
        <name>GTP</name>
        <dbReference type="ChEBI" id="CHEBI:37565"/>
    </ligand>
</feature>
<dbReference type="Proteomes" id="UP000811899">
    <property type="component" value="Unassembled WGS sequence"/>
</dbReference>
<evidence type="ECO:0000313" key="10">
    <source>
        <dbReference type="EMBL" id="MBT0666244.1"/>
    </source>
</evidence>
<dbReference type="EMBL" id="JAHCVJ010000010">
    <property type="protein sequence ID" value="MBT0666244.1"/>
    <property type="molecule type" value="Genomic_DNA"/>
</dbReference>
<dbReference type="FunFam" id="3.30.70.870:FF:000001">
    <property type="entry name" value="Elongation factor G"/>
    <property type="match status" value="1"/>
</dbReference>
<dbReference type="SUPFAM" id="SSF52540">
    <property type="entry name" value="P-loop containing nucleoside triphosphate hydrolases"/>
    <property type="match status" value="1"/>
</dbReference>
<dbReference type="InterPro" id="IPR000640">
    <property type="entry name" value="EFG_V-like"/>
</dbReference>
<dbReference type="InterPro" id="IPR035647">
    <property type="entry name" value="EFG_III/V"/>
</dbReference>
<dbReference type="NCBIfam" id="TIGR00231">
    <property type="entry name" value="small_GTP"/>
    <property type="match status" value="1"/>
</dbReference>
<gene>
    <name evidence="7 10" type="primary">fusA</name>
    <name evidence="10" type="ORF">KI809_18185</name>
</gene>
<protein>
    <recommendedName>
        <fullName evidence="7 8">Elongation factor G</fullName>
        <shortName evidence="7">EF-G</shortName>
    </recommendedName>
</protein>
<evidence type="ECO:0000256" key="4">
    <source>
        <dbReference type="ARBA" id="ARBA00022917"/>
    </source>
</evidence>
<dbReference type="InterPro" id="IPR041095">
    <property type="entry name" value="EFG_II"/>
</dbReference>
<dbReference type="FunFam" id="3.40.50.300:FF:000029">
    <property type="entry name" value="Elongation factor G"/>
    <property type="match status" value="1"/>
</dbReference>
<dbReference type="PRINTS" id="PR00315">
    <property type="entry name" value="ELONGATNFCT"/>
</dbReference>
<dbReference type="PROSITE" id="PS00301">
    <property type="entry name" value="G_TR_1"/>
    <property type="match status" value="1"/>
</dbReference>
<evidence type="ECO:0000256" key="1">
    <source>
        <dbReference type="ARBA" id="ARBA00005870"/>
    </source>
</evidence>
<dbReference type="SUPFAM" id="SSF54211">
    <property type="entry name" value="Ribosomal protein S5 domain 2-like"/>
    <property type="match status" value="1"/>
</dbReference>
<evidence type="ECO:0000256" key="6">
    <source>
        <dbReference type="ARBA" id="ARBA00024731"/>
    </source>
</evidence>
<dbReference type="InterPro" id="IPR005517">
    <property type="entry name" value="Transl_elong_EFG/EF2_IV"/>
</dbReference>
<dbReference type="Gene3D" id="3.30.70.240">
    <property type="match status" value="1"/>
</dbReference>
<comment type="subcellular location">
    <subcellularLocation>
        <location evidence="7">Cytoplasm</location>
    </subcellularLocation>
</comment>
<dbReference type="CDD" id="cd01680">
    <property type="entry name" value="EFG_like_IV"/>
    <property type="match status" value="1"/>
</dbReference>
<dbReference type="GO" id="GO:0032790">
    <property type="term" value="P:ribosome disassembly"/>
    <property type="evidence" value="ECO:0007669"/>
    <property type="project" value="TreeGrafter"/>
</dbReference>
<dbReference type="InterPro" id="IPR020568">
    <property type="entry name" value="Ribosomal_Su5_D2-typ_SF"/>
</dbReference>
<dbReference type="InterPro" id="IPR035649">
    <property type="entry name" value="EFG_V"/>
</dbReference>
<dbReference type="SUPFAM" id="SSF54980">
    <property type="entry name" value="EF-G C-terminal domain-like"/>
    <property type="match status" value="2"/>
</dbReference>
<evidence type="ECO:0000313" key="11">
    <source>
        <dbReference type="Proteomes" id="UP000811899"/>
    </source>
</evidence>
<dbReference type="CDD" id="cd03713">
    <property type="entry name" value="EFG_mtEFG_C"/>
    <property type="match status" value="1"/>
</dbReference>
<dbReference type="SMART" id="SM00838">
    <property type="entry name" value="EFG_C"/>
    <property type="match status" value="1"/>
</dbReference>
<keyword evidence="2 7" id="KW-0547">Nucleotide-binding</keyword>
<dbReference type="InterPro" id="IPR000795">
    <property type="entry name" value="T_Tr_GTP-bd_dom"/>
</dbReference>
<comment type="function">
    <text evidence="6 7">Catalyzes the GTP-dependent ribosomal translocation step during translation elongation. During this step, the ribosome changes from the pre-translocational (PRE) to the post-translocational (POST) state as the newly formed A-site-bound peptidyl-tRNA and P-site-bound deacylated tRNA move to the P and E sites, respectively. Catalyzes the coordinated movement of the two tRNA molecules, the mRNA and conformational changes in the ribosome.</text>
</comment>
<dbReference type="CDD" id="cd04088">
    <property type="entry name" value="EFG_mtEFG_II"/>
    <property type="match status" value="1"/>
</dbReference>
<dbReference type="Pfam" id="PF14492">
    <property type="entry name" value="EFG_III"/>
    <property type="match status" value="1"/>
</dbReference>
<dbReference type="Gene3D" id="3.30.230.10">
    <property type="match status" value="1"/>
</dbReference>
<dbReference type="Pfam" id="PF00679">
    <property type="entry name" value="EFG_C"/>
    <property type="match status" value="1"/>
</dbReference>
<keyword evidence="7" id="KW-0963">Cytoplasm</keyword>
<dbReference type="InterPro" id="IPR014721">
    <property type="entry name" value="Ribsml_uS5_D2-typ_fold_subgr"/>
</dbReference>
<keyword evidence="4 7" id="KW-0648">Protein biosynthesis</keyword>
<dbReference type="FunFam" id="3.30.70.240:FF:000001">
    <property type="entry name" value="Elongation factor G"/>
    <property type="match status" value="1"/>
</dbReference>
<dbReference type="Gene3D" id="3.40.50.300">
    <property type="entry name" value="P-loop containing nucleotide triphosphate hydrolases"/>
    <property type="match status" value="1"/>
</dbReference>
<keyword evidence="11" id="KW-1185">Reference proteome</keyword>
<comment type="similarity">
    <text evidence="1 7">Belongs to the TRAFAC class translation factor GTPase superfamily. Classic translation factor GTPase family. EF-G/EF-2 subfamily.</text>
</comment>
<dbReference type="Pfam" id="PF00009">
    <property type="entry name" value="GTP_EFTU"/>
    <property type="match status" value="1"/>
</dbReference>
<dbReference type="Gene3D" id="3.30.70.870">
    <property type="entry name" value="Elongation Factor G (Translational Gtpase), domain 3"/>
    <property type="match status" value="1"/>
</dbReference>
<dbReference type="CDD" id="cd01886">
    <property type="entry name" value="EF-G"/>
    <property type="match status" value="1"/>
</dbReference>
<organism evidence="10 11">
    <name type="scientific">Geoanaerobacter pelophilus</name>
    <dbReference type="NCBI Taxonomy" id="60036"/>
    <lineage>
        <taxon>Bacteria</taxon>
        <taxon>Pseudomonadati</taxon>
        <taxon>Thermodesulfobacteriota</taxon>
        <taxon>Desulfuromonadia</taxon>
        <taxon>Geobacterales</taxon>
        <taxon>Geobacteraceae</taxon>
        <taxon>Geoanaerobacter</taxon>
    </lineage>
</organism>
<evidence type="ECO:0000256" key="3">
    <source>
        <dbReference type="ARBA" id="ARBA00022768"/>
    </source>
</evidence>
<dbReference type="Pfam" id="PF03764">
    <property type="entry name" value="EFG_IV"/>
    <property type="match status" value="1"/>
</dbReference>
<dbReference type="PANTHER" id="PTHR43261:SF1">
    <property type="entry name" value="RIBOSOME-RELEASING FACTOR 2, MITOCHONDRIAL"/>
    <property type="match status" value="1"/>
</dbReference>
<keyword evidence="3 7" id="KW-0251">Elongation factor</keyword>
<dbReference type="NCBIfam" id="NF009381">
    <property type="entry name" value="PRK12740.1-5"/>
    <property type="match status" value="1"/>
</dbReference>
<dbReference type="PANTHER" id="PTHR43261">
    <property type="entry name" value="TRANSLATION ELONGATION FACTOR G-RELATED"/>
    <property type="match status" value="1"/>
</dbReference>
<dbReference type="GO" id="GO:0005737">
    <property type="term" value="C:cytoplasm"/>
    <property type="evidence" value="ECO:0007669"/>
    <property type="project" value="UniProtKB-SubCell"/>
</dbReference>
<feature type="domain" description="Tr-type G" evidence="9">
    <location>
        <begin position="7"/>
        <end position="282"/>
    </location>
</feature>
<dbReference type="InterPro" id="IPR009022">
    <property type="entry name" value="EFG_III"/>
</dbReference>
<dbReference type="CDD" id="cd16262">
    <property type="entry name" value="EFG_III"/>
    <property type="match status" value="1"/>
</dbReference>
<dbReference type="GO" id="GO:0003746">
    <property type="term" value="F:translation elongation factor activity"/>
    <property type="evidence" value="ECO:0007669"/>
    <property type="project" value="UniProtKB-UniRule"/>
</dbReference>
<comment type="caution">
    <text evidence="10">The sequence shown here is derived from an EMBL/GenBank/DDBJ whole genome shotgun (WGS) entry which is preliminary data.</text>
</comment>